<dbReference type="Proteomes" id="UP000002061">
    <property type="component" value="Chromosome"/>
</dbReference>
<accession>D5VR73</accession>
<keyword evidence="3" id="KW-1185">Reference proteome</keyword>
<name>D5VR73_METIM</name>
<keyword evidence="1" id="KW-0472">Membrane</keyword>
<dbReference type="GeneID" id="9131410"/>
<evidence type="ECO:0000313" key="2">
    <source>
        <dbReference type="EMBL" id="ADG13076.1"/>
    </source>
</evidence>
<keyword evidence="1" id="KW-1133">Transmembrane helix</keyword>
<dbReference type="AlphaFoldDB" id="D5VR73"/>
<dbReference type="HOGENOM" id="CLU_189621_0_0_2"/>
<organism evidence="2 3">
    <name type="scientific">Methanocaldococcus infernus (strain DSM 11812 / JCM 15783 / ME)</name>
    <dbReference type="NCBI Taxonomy" id="573063"/>
    <lineage>
        <taxon>Archaea</taxon>
        <taxon>Methanobacteriati</taxon>
        <taxon>Methanobacteriota</taxon>
        <taxon>Methanomada group</taxon>
        <taxon>Methanococci</taxon>
        <taxon>Methanococcales</taxon>
        <taxon>Methanocaldococcaceae</taxon>
        <taxon>Methanocaldococcus</taxon>
    </lineage>
</organism>
<feature type="transmembrane region" description="Helical" evidence="1">
    <location>
        <begin position="6"/>
        <end position="25"/>
    </location>
</feature>
<feature type="transmembrane region" description="Helical" evidence="1">
    <location>
        <begin position="32"/>
        <end position="50"/>
    </location>
</feature>
<dbReference type="OrthoDB" id="64746at2157"/>
<dbReference type="KEGG" id="mif:Metin_0406"/>
<feature type="transmembrane region" description="Helical" evidence="1">
    <location>
        <begin position="56"/>
        <end position="78"/>
    </location>
</feature>
<reference evidence="2" key="1">
    <citation type="submission" date="2010-04" db="EMBL/GenBank/DDBJ databases">
        <title>Complete sequence of Methanocaldococcus infernus ME.</title>
        <authorList>
            <consortium name="US DOE Joint Genome Institute"/>
            <person name="Lucas S."/>
            <person name="Copeland A."/>
            <person name="Lapidus A."/>
            <person name="Cheng J.-F."/>
            <person name="Bruce D."/>
            <person name="Goodwin L."/>
            <person name="Pitluck S."/>
            <person name="Munk A.C."/>
            <person name="Detter J.C."/>
            <person name="Han C."/>
            <person name="Tapia R."/>
            <person name="Land M."/>
            <person name="Hauser L."/>
            <person name="Kyrpides N."/>
            <person name="Mikhailova N."/>
            <person name="Sieprawska-Lupa M."/>
            <person name="Whitman W.B."/>
            <person name="Woyke T."/>
        </authorList>
    </citation>
    <scope>NUCLEOTIDE SEQUENCE [LARGE SCALE GENOMIC DNA]</scope>
    <source>
        <strain evidence="2">ME</strain>
    </source>
</reference>
<dbReference type="EMBL" id="CP002009">
    <property type="protein sequence ID" value="ADG13076.1"/>
    <property type="molecule type" value="Genomic_DNA"/>
</dbReference>
<dbReference type="RefSeq" id="WP_013099822.1">
    <property type="nucleotide sequence ID" value="NC_014122.1"/>
</dbReference>
<keyword evidence="1" id="KW-0812">Transmembrane</keyword>
<evidence type="ECO:0000313" key="3">
    <source>
        <dbReference type="Proteomes" id="UP000002061"/>
    </source>
</evidence>
<evidence type="ECO:0000256" key="1">
    <source>
        <dbReference type="SAM" id="Phobius"/>
    </source>
</evidence>
<sequence>MNPYIIIFAILSLTFSALTGLRLAFKKETSNVLIGEGIITVTVGTLIVLLSKIYNIPFAGSIALAIIICGAVGTLAFCKVIGGDNEKR</sequence>
<dbReference type="eggNOG" id="arCOG04878">
    <property type="taxonomic scope" value="Archaea"/>
</dbReference>
<dbReference type="STRING" id="573063.Metin_0406"/>
<protein>
    <recommendedName>
        <fullName evidence="4">Multiple resistance and pH regulation protein F</fullName>
    </recommendedName>
</protein>
<gene>
    <name evidence="2" type="ordered locus">Metin_0406</name>
</gene>
<proteinExistence type="predicted"/>
<evidence type="ECO:0008006" key="4">
    <source>
        <dbReference type="Google" id="ProtNLM"/>
    </source>
</evidence>